<protein>
    <recommendedName>
        <fullName evidence="7">Neugrin</fullName>
    </recommendedName>
    <alternativeName>
        <fullName evidence="16">Neurite outgrowth-associated protein</fullName>
    </alternativeName>
</protein>
<evidence type="ECO:0000256" key="6">
    <source>
        <dbReference type="ARBA" id="ARBA00011308"/>
    </source>
</evidence>
<evidence type="ECO:0000256" key="7">
    <source>
        <dbReference type="ARBA" id="ARBA00016593"/>
    </source>
</evidence>
<dbReference type="PANTHER" id="PTHR13475">
    <property type="entry name" value="NEUGRIN"/>
    <property type="match status" value="1"/>
</dbReference>
<evidence type="ECO:0000313" key="19">
    <source>
        <dbReference type="Proteomes" id="UP000694397"/>
    </source>
</evidence>
<dbReference type="GO" id="GO:0031966">
    <property type="term" value="C:mitochondrial membrane"/>
    <property type="evidence" value="ECO:0007669"/>
    <property type="project" value="UniProtKB-SubCell"/>
</dbReference>
<keyword evidence="11" id="KW-0221">Differentiation</keyword>
<dbReference type="InterPro" id="IPR010487">
    <property type="entry name" value="NGRN/Rrg9"/>
</dbReference>
<reference evidence="18 19" key="1">
    <citation type="submission" date="2019-04" db="EMBL/GenBank/DDBJ databases">
        <authorList>
            <consortium name="Wellcome Sanger Institute Data Sharing"/>
        </authorList>
    </citation>
    <scope>NUCLEOTIDE SEQUENCE [LARGE SCALE GENOMIC DNA]</scope>
</reference>
<evidence type="ECO:0000256" key="2">
    <source>
        <dbReference type="ARBA" id="ARBA00004123"/>
    </source>
</evidence>
<dbReference type="Ensembl" id="ENSSFOT00015049519.1">
    <property type="protein sequence ID" value="ENSSFOP00015056118.1"/>
    <property type="gene ID" value="ENSSFOG00015026804.1"/>
</dbReference>
<evidence type="ECO:0000256" key="11">
    <source>
        <dbReference type="ARBA" id="ARBA00022782"/>
    </source>
</evidence>
<dbReference type="AlphaFoldDB" id="A0A8C9VJ20"/>
<comment type="function">
    <text evidence="1">Plays an essential role in mitochondrial ribosome biogenesis. As a component of a functional protein-RNA module, consisting of RCC1L, NGRN, RPUSD3, RPUSD4, TRUB2, FASTKD2 and 16S mitochondrial ribosomal RNA (16S mt-rRNA), controls 16S mt-rRNA abundance and is required for intra-mitochondrial translation of core subunits of the oxidative phosphorylation system.</text>
</comment>
<evidence type="ECO:0000256" key="5">
    <source>
        <dbReference type="ARBA" id="ARBA00008082"/>
    </source>
</evidence>
<dbReference type="GO" id="GO:0005634">
    <property type="term" value="C:nucleus"/>
    <property type="evidence" value="ECO:0007669"/>
    <property type="project" value="UniProtKB-SubCell"/>
</dbReference>
<name>A0A8C9VJ20_SCLFO</name>
<keyword evidence="9" id="KW-0964">Secreted</keyword>
<gene>
    <name evidence="18" type="primary">ngrn</name>
</gene>
<sequence length="246" mass="26907">MLPGLLFSMRSLGLYGVSGGPWVRGAGRRAVASGSRARGRGGTEAYDEDRDTEERDPPEKLKALLQEELRRQKVIRFHRARRQMTPPGPPSRRLTWDAIQQIRYLKQEFPEEWTVERLAEGFSVSRDVIGRVLRSKFVPPAERRERQDARATSTAGQRAPPPGAGVRGGSCWTAGWSQSDAGPRQWGCSSDPGWGTRQGGCGISLSRGVQLSQGCCCTLRAATSSPQPALLPRAGEHSHGHQGGRV</sequence>
<evidence type="ECO:0000256" key="3">
    <source>
        <dbReference type="ARBA" id="ARBA00004325"/>
    </source>
</evidence>
<keyword evidence="13" id="KW-0472">Membrane</keyword>
<evidence type="ECO:0000256" key="4">
    <source>
        <dbReference type="ARBA" id="ARBA00004613"/>
    </source>
</evidence>
<feature type="region of interest" description="Disordered" evidence="17">
    <location>
        <begin position="140"/>
        <end position="189"/>
    </location>
</feature>
<evidence type="ECO:0000256" key="10">
    <source>
        <dbReference type="ARBA" id="ARBA00022729"/>
    </source>
</evidence>
<organism evidence="18 19">
    <name type="scientific">Scleropages formosus</name>
    <name type="common">Asian bonytongue</name>
    <name type="synonym">Osteoglossum formosum</name>
    <dbReference type="NCBI Taxonomy" id="113540"/>
    <lineage>
        <taxon>Eukaryota</taxon>
        <taxon>Metazoa</taxon>
        <taxon>Chordata</taxon>
        <taxon>Craniata</taxon>
        <taxon>Vertebrata</taxon>
        <taxon>Euteleostomi</taxon>
        <taxon>Actinopterygii</taxon>
        <taxon>Neopterygii</taxon>
        <taxon>Teleostei</taxon>
        <taxon>Osteoglossocephala</taxon>
        <taxon>Osteoglossomorpha</taxon>
        <taxon>Osteoglossiformes</taxon>
        <taxon>Osteoglossidae</taxon>
        <taxon>Scleropages</taxon>
    </lineage>
</organism>
<keyword evidence="19" id="KW-1185">Reference proteome</keyword>
<accession>A0A8C9VJ20</accession>
<keyword evidence="10" id="KW-0732">Signal</keyword>
<reference evidence="18" key="3">
    <citation type="submission" date="2025-09" db="UniProtKB">
        <authorList>
            <consortium name="Ensembl"/>
        </authorList>
    </citation>
    <scope>IDENTIFICATION</scope>
</reference>
<evidence type="ECO:0000256" key="9">
    <source>
        <dbReference type="ARBA" id="ARBA00022525"/>
    </source>
</evidence>
<dbReference type="OrthoDB" id="6415470at2759"/>
<feature type="region of interest" description="Disordered" evidence="17">
    <location>
        <begin position="29"/>
        <end position="57"/>
    </location>
</feature>
<comment type="similarity">
    <text evidence="5">Belongs to the neugrin family.</text>
</comment>
<dbReference type="PANTHER" id="PTHR13475:SF4">
    <property type="entry name" value="NEUGRIN"/>
    <property type="match status" value="1"/>
</dbReference>
<dbReference type="Pfam" id="PF06413">
    <property type="entry name" value="Neugrin"/>
    <property type="match status" value="1"/>
</dbReference>
<evidence type="ECO:0000256" key="16">
    <source>
        <dbReference type="ARBA" id="ARBA00029657"/>
    </source>
</evidence>
<evidence type="ECO:0000256" key="12">
    <source>
        <dbReference type="ARBA" id="ARBA00023128"/>
    </source>
</evidence>
<evidence type="ECO:0000313" key="18">
    <source>
        <dbReference type="Ensembl" id="ENSSFOP00015056118.1"/>
    </source>
</evidence>
<evidence type="ECO:0000256" key="14">
    <source>
        <dbReference type="ARBA" id="ARBA00023180"/>
    </source>
</evidence>
<proteinExistence type="inferred from homology"/>
<evidence type="ECO:0000256" key="1">
    <source>
        <dbReference type="ARBA" id="ARBA00003783"/>
    </source>
</evidence>
<comment type="subunit">
    <text evidence="6">Forms a regulatory protein-RNA complex, consisting of RCC1L, NGRN, RPUSD3, RPUSD4, TRUB2, FASTKD2 and 16S mt-rRNA. Interacts with 16S mt-rRNA; this interaction is direct.</text>
</comment>
<evidence type="ECO:0000256" key="17">
    <source>
        <dbReference type="SAM" id="MobiDB-lite"/>
    </source>
</evidence>
<evidence type="ECO:0000256" key="13">
    <source>
        <dbReference type="ARBA" id="ARBA00023136"/>
    </source>
</evidence>
<keyword evidence="14" id="KW-0325">Glycoprotein</keyword>
<evidence type="ECO:0000256" key="8">
    <source>
        <dbReference type="ARBA" id="ARBA00022473"/>
    </source>
</evidence>
<dbReference type="GO" id="GO:0030154">
    <property type="term" value="P:cell differentiation"/>
    <property type="evidence" value="ECO:0007669"/>
    <property type="project" value="UniProtKB-KW"/>
</dbReference>
<dbReference type="Proteomes" id="UP000694397">
    <property type="component" value="Chromosome 2"/>
</dbReference>
<dbReference type="GeneTree" id="ENSGT00390000014472"/>
<evidence type="ECO:0000256" key="15">
    <source>
        <dbReference type="ARBA" id="ARBA00023242"/>
    </source>
</evidence>
<comment type="subcellular location">
    <subcellularLocation>
        <location evidence="3">Mitochondrion membrane</location>
    </subcellularLocation>
    <subcellularLocation>
        <location evidence="2">Nucleus</location>
    </subcellularLocation>
    <subcellularLocation>
        <location evidence="4">Secreted</location>
    </subcellularLocation>
</comment>
<reference evidence="18" key="2">
    <citation type="submission" date="2025-08" db="UniProtKB">
        <authorList>
            <consortium name="Ensembl"/>
        </authorList>
    </citation>
    <scope>IDENTIFICATION</scope>
</reference>
<dbReference type="GO" id="GO:0005576">
    <property type="term" value="C:extracellular region"/>
    <property type="evidence" value="ECO:0007669"/>
    <property type="project" value="UniProtKB-SubCell"/>
</dbReference>
<keyword evidence="15" id="KW-0539">Nucleus</keyword>
<keyword evidence="12" id="KW-0496">Mitochondrion</keyword>
<keyword evidence="8" id="KW-0217">Developmental protein</keyword>